<evidence type="ECO:0000259" key="10">
    <source>
        <dbReference type="PROSITE" id="PS50991"/>
    </source>
</evidence>
<evidence type="ECO:0000256" key="5">
    <source>
        <dbReference type="ARBA" id="ARBA00022679"/>
    </source>
</evidence>
<accession>A0ABT1Y0H2</accession>
<keyword evidence="12" id="KW-1185">Reference proteome</keyword>
<dbReference type="Pfam" id="PF00682">
    <property type="entry name" value="HMGL-like"/>
    <property type="match status" value="1"/>
</dbReference>
<dbReference type="Gene3D" id="3.20.20.70">
    <property type="entry name" value="Aldolase class I"/>
    <property type="match status" value="1"/>
</dbReference>
<evidence type="ECO:0000256" key="1">
    <source>
        <dbReference type="ARBA" id="ARBA00004743"/>
    </source>
</evidence>
<dbReference type="PROSITE" id="PS50991">
    <property type="entry name" value="PYR_CT"/>
    <property type="match status" value="1"/>
</dbReference>
<dbReference type="RefSeq" id="WP_257912011.1">
    <property type="nucleotide sequence ID" value="NZ_JANPWE010000001.1"/>
</dbReference>
<sequence>MGKIVVLDTTLRDGTQGEGISLSVEDKLKITVKLDALGIPYIEGGWPGSNPKDIEYFQRVQKLSLQQAKITAFSSTRRPGISVEEDSNIQELLKAGTPAVTLFGKSWDLHVVQALNTTLEENLAMIKDTVSFFKAAGREVIYDAEHFFDGYKSNSQYALTTIRAAADAGADWVVLCDTNGGMLPSEIGEIVTVAGENVSVPLGIHAHNDGDLAVANSLQAVASGAQMVQGTINGLGERCGNANLCSIIPNLELKMGDSCLPENNLSLLTETAHYVSELANLAQQSQQPFVGMSAFAHKGGIHVSAVTKNPATYEHMDPQLVGNKRRVLVSELSGVSNLKYKAQELNIELPLETPESREIIKRIKELEHKGFQYEGAEASLELLLRKALNQYQDYFQLESLKVIMEKRENMGITSEAMIKLKVGTETVHTAAEGNGPVNALDNALRKALEEFYPDIKNIHLSDYKVRVLDEKDATGATVRVLIETMDQESSWNTVGVHENIIEASWQALTDGITYALYKKDHQQSTQ</sequence>
<comment type="pathway">
    <text evidence="1">Amino-acid biosynthesis; L-isoleucine biosynthesis; 2-oxobutanoate from pyruvate: step 1/3.</text>
</comment>
<name>A0ABT1Y0H2_9FIRM</name>
<dbReference type="InterPro" id="IPR002034">
    <property type="entry name" value="AIPM/Hcit_synth_CS"/>
</dbReference>
<dbReference type="GO" id="GO:0016746">
    <property type="term" value="F:acyltransferase activity"/>
    <property type="evidence" value="ECO:0007669"/>
    <property type="project" value="UniProtKB-KW"/>
</dbReference>
<dbReference type="SUPFAM" id="SSF110921">
    <property type="entry name" value="2-isopropylmalate synthase LeuA, allosteric (dimerisation) domain"/>
    <property type="match status" value="1"/>
</dbReference>
<dbReference type="InterPro" id="IPR054691">
    <property type="entry name" value="LeuA/HCS_post-cat"/>
</dbReference>
<keyword evidence="6" id="KW-0100">Branched-chain amino acid biosynthesis</keyword>
<evidence type="ECO:0000256" key="4">
    <source>
        <dbReference type="ARBA" id="ARBA00022624"/>
    </source>
</evidence>
<keyword evidence="3" id="KW-0028">Amino-acid biosynthesis</keyword>
<dbReference type="PROSITE" id="PS00815">
    <property type="entry name" value="AIPM_HOMOCIT_SYNTH_1"/>
    <property type="match status" value="1"/>
</dbReference>
<evidence type="ECO:0000256" key="6">
    <source>
        <dbReference type="ARBA" id="ARBA00023304"/>
    </source>
</evidence>
<feature type="domain" description="Pyruvate carboxyltransferase" evidence="10">
    <location>
        <begin position="4"/>
        <end position="266"/>
    </location>
</feature>
<dbReference type="NCBIfam" id="TIGR00977">
    <property type="entry name" value="citramal_synth"/>
    <property type="match status" value="1"/>
</dbReference>
<evidence type="ECO:0000256" key="9">
    <source>
        <dbReference type="RuleBase" id="RU003523"/>
    </source>
</evidence>
<evidence type="ECO:0000256" key="3">
    <source>
        <dbReference type="ARBA" id="ARBA00022605"/>
    </source>
</evidence>
<comment type="caution">
    <text evidence="11">The sequence shown here is derived from an EMBL/GenBank/DDBJ whole genome shotgun (WGS) entry which is preliminary data.</text>
</comment>
<dbReference type="InterPro" id="IPR036230">
    <property type="entry name" value="LeuA_allosteric_dom_sf"/>
</dbReference>
<dbReference type="InterPro" id="IPR013785">
    <property type="entry name" value="Aldolase_TIM"/>
</dbReference>
<dbReference type="PANTHER" id="PTHR43538:SF1">
    <property type="entry name" value="(R)-CITRAMALATE SYNTHASE"/>
    <property type="match status" value="1"/>
</dbReference>
<evidence type="ECO:0000313" key="11">
    <source>
        <dbReference type="EMBL" id="MCR6544367.1"/>
    </source>
</evidence>
<evidence type="ECO:0000256" key="8">
    <source>
        <dbReference type="NCBIfam" id="TIGR00977"/>
    </source>
</evidence>
<organism evidence="11 12">
    <name type="scientific">Dehalobacterium formicoaceticum</name>
    <dbReference type="NCBI Taxonomy" id="51515"/>
    <lineage>
        <taxon>Bacteria</taxon>
        <taxon>Bacillati</taxon>
        <taxon>Bacillota</taxon>
        <taxon>Clostridia</taxon>
        <taxon>Eubacteriales</taxon>
        <taxon>Peptococcaceae</taxon>
        <taxon>Dehalobacterium</taxon>
    </lineage>
</organism>
<dbReference type="Proteomes" id="UP001524944">
    <property type="component" value="Unassembled WGS sequence"/>
</dbReference>
<gene>
    <name evidence="11" type="primary">cimA</name>
    <name evidence="11" type="ORF">NVS47_02375</name>
</gene>
<protein>
    <recommendedName>
        <fullName evidence="8">Citramalate synthase</fullName>
        <ecNumber evidence="8">2.3.3.21</ecNumber>
    </recommendedName>
</protein>
<keyword evidence="11" id="KW-0012">Acyltransferase</keyword>
<evidence type="ECO:0000256" key="7">
    <source>
        <dbReference type="ARBA" id="ARBA00048263"/>
    </source>
</evidence>
<dbReference type="InterPro" id="IPR005675">
    <property type="entry name" value="Citramal_synthase"/>
</dbReference>
<comment type="similarity">
    <text evidence="2 9">Belongs to the alpha-IPM synthase/homocitrate synthase family.</text>
</comment>
<dbReference type="Pfam" id="PF08502">
    <property type="entry name" value="LeuA_dimer"/>
    <property type="match status" value="1"/>
</dbReference>
<dbReference type="EMBL" id="JANPWE010000001">
    <property type="protein sequence ID" value="MCR6544367.1"/>
    <property type="molecule type" value="Genomic_DNA"/>
</dbReference>
<dbReference type="SMART" id="SM00917">
    <property type="entry name" value="LeuA_dimer"/>
    <property type="match status" value="1"/>
</dbReference>
<evidence type="ECO:0000313" key="12">
    <source>
        <dbReference type="Proteomes" id="UP001524944"/>
    </source>
</evidence>
<dbReference type="InterPro" id="IPR000891">
    <property type="entry name" value="PYR_CT"/>
</dbReference>
<keyword evidence="5 9" id="KW-0808">Transferase</keyword>
<dbReference type="InterPro" id="IPR013709">
    <property type="entry name" value="2-isopropylmalate_synth_dimer"/>
</dbReference>
<dbReference type="CDD" id="cd07941">
    <property type="entry name" value="DRE_TIM_LeuA3"/>
    <property type="match status" value="1"/>
</dbReference>
<dbReference type="Gene3D" id="1.10.238.260">
    <property type="match status" value="1"/>
</dbReference>
<comment type="catalytic activity">
    <reaction evidence="7">
        <text>pyruvate + acetyl-CoA + H2O = (3R)-citramalate + CoA + H(+)</text>
        <dbReference type="Rhea" id="RHEA:19045"/>
        <dbReference type="ChEBI" id="CHEBI:15361"/>
        <dbReference type="ChEBI" id="CHEBI:15377"/>
        <dbReference type="ChEBI" id="CHEBI:15378"/>
        <dbReference type="ChEBI" id="CHEBI:30934"/>
        <dbReference type="ChEBI" id="CHEBI:57287"/>
        <dbReference type="ChEBI" id="CHEBI:57288"/>
        <dbReference type="EC" id="2.3.3.21"/>
    </reaction>
</comment>
<dbReference type="Pfam" id="PF22617">
    <property type="entry name" value="HCS_D2"/>
    <property type="match status" value="1"/>
</dbReference>
<proteinExistence type="inferred from homology"/>
<reference evidence="11 12" key="1">
    <citation type="submission" date="2022-08" db="EMBL/GenBank/DDBJ databases">
        <title>Proteogenomics of the novel Dehalobacterium formicoaceticum strain EZ94 highlights a key role of methyltransferases during anaerobic dichloromethane degradation.</title>
        <authorList>
            <person name="Wasmund K."/>
        </authorList>
    </citation>
    <scope>NUCLEOTIDE SEQUENCE [LARGE SCALE GENOMIC DNA]</scope>
    <source>
        <strain evidence="11 12">EZ94</strain>
    </source>
</reference>
<dbReference type="EC" id="2.3.3.21" evidence="8"/>
<evidence type="ECO:0000256" key="2">
    <source>
        <dbReference type="ARBA" id="ARBA00006154"/>
    </source>
</evidence>
<dbReference type="Gene3D" id="3.30.160.270">
    <property type="match status" value="1"/>
</dbReference>
<keyword evidence="4" id="KW-0412">Isoleucine biosynthesis</keyword>
<dbReference type="PANTHER" id="PTHR43538">
    <property type="entry name" value="ALPHA-IPM SYNTHASE/HOMOCITRATE SYNTHASE"/>
    <property type="match status" value="1"/>
</dbReference>
<dbReference type="SUPFAM" id="SSF51569">
    <property type="entry name" value="Aldolase"/>
    <property type="match status" value="1"/>
</dbReference>